<evidence type="ECO:0000256" key="2">
    <source>
        <dbReference type="ARBA" id="ARBA00022737"/>
    </source>
</evidence>
<evidence type="ECO:0000313" key="6">
    <source>
        <dbReference type="EMBL" id="PVD18486.1"/>
    </source>
</evidence>
<dbReference type="GO" id="GO:0000166">
    <property type="term" value="F:nucleotide binding"/>
    <property type="evidence" value="ECO:0007669"/>
    <property type="project" value="UniProtKB-KW"/>
</dbReference>
<dbReference type="InterPro" id="IPR027417">
    <property type="entry name" value="P-loop_NTPase"/>
</dbReference>
<protein>
    <recommendedName>
        <fullName evidence="5">Roc domain-containing protein</fullName>
    </recommendedName>
</protein>
<dbReference type="PROSITE" id="PS51450">
    <property type="entry name" value="LRR"/>
    <property type="match status" value="3"/>
</dbReference>
<gene>
    <name evidence="6" type="ORF">C0Q70_21035</name>
</gene>
<feature type="region of interest" description="Disordered" evidence="4">
    <location>
        <begin position="851"/>
        <end position="940"/>
    </location>
</feature>
<dbReference type="OrthoDB" id="676979at2759"/>
<dbReference type="SUPFAM" id="SSF52047">
    <property type="entry name" value="RNI-like"/>
    <property type="match status" value="1"/>
</dbReference>
<comment type="caution">
    <text evidence="6">The sequence shown here is derived from an EMBL/GenBank/DDBJ whole genome shotgun (WGS) entry which is preliminary data.</text>
</comment>
<dbReference type="PANTHER" id="PTHR24366">
    <property type="entry name" value="IG(IMMUNOGLOBULIN) AND LRR(LEUCINE RICH REPEAT) DOMAINS"/>
    <property type="match status" value="1"/>
</dbReference>
<evidence type="ECO:0000259" key="5">
    <source>
        <dbReference type="PROSITE" id="PS51424"/>
    </source>
</evidence>
<dbReference type="Pfam" id="PF08477">
    <property type="entry name" value="Roc"/>
    <property type="match status" value="1"/>
</dbReference>
<dbReference type="InterPro" id="IPR055414">
    <property type="entry name" value="LRR_R13L4/SHOC2-like"/>
</dbReference>
<keyword evidence="1" id="KW-0433">Leucine-rich repeat</keyword>
<dbReference type="Pfam" id="PF23598">
    <property type="entry name" value="LRR_14"/>
    <property type="match status" value="1"/>
</dbReference>
<name>A0A2T7NBD3_POMCA</name>
<dbReference type="InterPro" id="IPR003591">
    <property type="entry name" value="Leu-rich_rpt_typical-subtyp"/>
</dbReference>
<feature type="domain" description="Roc" evidence="5">
    <location>
        <begin position="342"/>
        <end position="567"/>
    </location>
</feature>
<feature type="region of interest" description="Disordered" evidence="4">
    <location>
        <begin position="1"/>
        <end position="24"/>
    </location>
</feature>
<feature type="compositionally biased region" description="Basic and acidic residues" evidence="4">
    <location>
        <begin position="1055"/>
        <end position="1140"/>
    </location>
</feature>
<feature type="compositionally biased region" description="Basic and acidic residues" evidence="4">
    <location>
        <begin position="866"/>
        <end position="888"/>
    </location>
</feature>
<feature type="compositionally biased region" description="Basic and acidic residues" evidence="4">
    <location>
        <begin position="900"/>
        <end position="933"/>
    </location>
</feature>
<dbReference type="PRINTS" id="PR00019">
    <property type="entry name" value="LEURICHRPT"/>
</dbReference>
<dbReference type="InterPro" id="IPR032675">
    <property type="entry name" value="LRR_dom_sf"/>
</dbReference>
<dbReference type="CDD" id="cd00882">
    <property type="entry name" value="Ras_like_GTPase"/>
    <property type="match status" value="1"/>
</dbReference>
<proteinExistence type="predicted"/>
<keyword evidence="7" id="KW-1185">Reference proteome</keyword>
<dbReference type="Proteomes" id="UP000245119">
    <property type="component" value="Linkage Group LG14"/>
</dbReference>
<dbReference type="SMART" id="SM00364">
    <property type="entry name" value="LRR_BAC"/>
    <property type="match status" value="5"/>
</dbReference>
<dbReference type="InterPro" id="IPR020859">
    <property type="entry name" value="ROC"/>
</dbReference>
<evidence type="ECO:0000256" key="3">
    <source>
        <dbReference type="ARBA" id="ARBA00022741"/>
    </source>
</evidence>
<dbReference type="Gene3D" id="3.80.10.10">
    <property type="entry name" value="Ribonuclease Inhibitor"/>
    <property type="match status" value="3"/>
</dbReference>
<dbReference type="SUPFAM" id="SSF52540">
    <property type="entry name" value="P-loop containing nucleoside triphosphate hydrolases"/>
    <property type="match status" value="1"/>
</dbReference>
<dbReference type="AlphaFoldDB" id="A0A2T7NBD3"/>
<dbReference type="SMART" id="SM00369">
    <property type="entry name" value="LRR_TYP"/>
    <property type="match status" value="6"/>
</dbReference>
<feature type="region of interest" description="Disordered" evidence="4">
    <location>
        <begin position="1051"/>
        <end position="1143"/>
    </location>
</feature>
<dbReference type="Gene3D" id="3.40.50.300">
    <property type="entry name" value="P-loop containing nucleotide triphosphate hydrolases"/>
    <property type="match status" value="1"/>
</dbReference>
<evidence type="ECO:0000256" key="1">
    <source>
        <dbReference type="ARBA" id="ARBA00022614"/>
    </source>
</evidence>
<dbReference type="PROSITE" id="PS51424">
    <property type="entry name" value="ROC"/>
    <property type="match status" value="1"/>
</dbReference>
<accession>A0A2T7NBD3</accession>
<dbReference type="STRING" id="400727.A0A2T7NBD3"/>
<dbReference type="GO" id="GO:0009966">
    <property type="term" value="P:regulation of signal transduction"/>
    <property type="evidence" value="ECO:0007669"/>
    <property type="project" value="UniProtKB-ARBA"/>
</dbReference>
<reference evidence="6 7" key="1">
    <citation type="submission" date="2018-04" db="EMBL/GenBank/DDBJ databases">
        <title>The genome of golden apple snail Pomacea canaliculata provides insight into stress tolerance and invasive adaptation.</title>
        <authorList>
            <person name="Liu C."/>
            <person name="Liu B."/>
            <person name="Ren Y."/>
            <person name="Zhang Y."/>
            <person name="Wang H."/>
            <person name="Li S."/>
            <person name="Jiang F."/>
            <person name="Yin L."/>
            <person name="Zhang G."/>
            <person name="Qian W."/>
            <person name="Fan W."/>
        </authorList>
    </citation>
    <scope>NUCLEOTIDE SEQUENCE [LARGE SCALE GENOMIC DNA]</scope>
    <source>
        <strain evidence="6">SZHN2017</strain>
        <tissue evidence="6">Muscle</tissue>
    </source>
</reference>
<keyword evidence="2" id="KW-0677">Repeat</keyword>
<evidence type="ECO:0000313" key="7">
    <source>
        <dbReference type="Proteomes" id="UP000245119"/>
    </source>
</evidence>
<dbReference type="SMART" id="SM00365">
    <property type="entry name" value="LRR_SD22"/>
    <property type="match status" value="3"/>
</dbReference>
<dbReference type="InterPro" id="IPR001611">
    <property type="entry name" value="Leu-rich_rpt"/>
</dbReference>
<dbReference type="Pfam" id="PF13855">
    <property type="entry name" value="LRR_8"/>
    <property type="match status" value="1"/>
</dbReference>
<organism evidence="6 7">
    <name type="scientific">Pomacea canaliculata</name>
    <name type="common">Golden apple snail</name>
    <dbReference type="NCBI Taxonomy" id="400727"/>
    <lineage>
        <taxon>Eukaryota</taxon>
        <taxon>Metazoa</taxon>
        <taxon>Spiralia</taxon>
        <taxon>Lophotrochozoa</taxon>
        <taxon>Mollusca</taxon>
        <taxon>Gastropoda</taxon>
        <taxon>Caenogastropoda</taxon>
        <taxon>Architaenioglossa</taxon>
        <taxon>Ampullarioidea</taxon>
        <taxon>Ampullariidae</taxon>
        <taxon>Pomacea</taxon>
    </lineage>
</organism>
<dbReference type="PANTHER" id="PTHR24366:SF96">
    <property type="entry name" value="LEUCINE RICH REPEAT CONTAINING 53"/>
    <property type="match status" value="1"/>
</dbReference>
<dbReference type="EMBL" id="PZQS01000014">
    <property type="protein sequence ID" value="PVD18486.1"/>
    <property type="molecule type" value="Genomic_DNA"/>
</dbReference>
<sequence length="1210" mass="136901">MAGTQSRNRKSGSAPYNGPYGTPLSQVAYHESRHLHPQRLPYRRHERPASVHLLDVSTETLDNMQQVAPSVRRLLVPNLKLKTVPESLVMHLQQLETLDLSHNQLGDSSFPEAMKTLDCLVELRLSGNQLTKVPTCVRRLRNLSRLDLSHNLLDSSAGLEKLKKLQVLVLDGNKLNSLFKDIGNLRRLQILRCSGNKIREVPRDIRHLAALTDLDISNNRIAVLPTDVFQLPHLEVLNASQNQVGKIPSFNVKVQNRHWISTVDLSENNLAKFPGHLMFLSNKLDLSSNKIRILSWATLKKLDWDKHQELLLESNPLCYPPPEVCESGLRSIMNFFQESQADVKTYQGVKVLVLGSTRSGKTSLVHSLVDQQARLSDDVSDGTAGVDAYETSFDYDVDNGKPGKSLNLCVWDFCGHPFYLYPHYLFHEHPSVTILTFSMPDYSGDSFTQQVGSWFDWMIAKTNKLVVLLVGTKSDLVTPARVAEITYDVRRRLSAHLQQRQQAIEQRVKAIESRPAISPSLSEQLKALVKLLQARFVVQTDVIATSAKTFSGFGRLRQAVEALIDDRKLFPNVMREIPTFWAEVENWVEERGNTLLVPIMRWGEFSEEVTQRFGMKHLLVSITQYLHETGKVLWFSSVPSLKEYVFLRPSWLFDVLKQLLRHDLHSMTFTPDDSLKAIGFTQVKFERLKKEALVEGVMDRELIKALLVSLLPADLTTPAAEVLNLLTEGLEIGYPVSKRMRETTYSFSIEKDSQGQVKVNKLLIPWFRTSAEPAASREKWTELHGRHRLCALFRFPLYMPPGLFELTTVRVHHEKHRLVFVAHWGGGIQAHHSEEKVRIAITYFLEKSASRDDKRMTGRGDNLSVGKKDSKSEGKTESKDSKERKVKDSGLNGRLQGEGVKQKKTDSEEPHENIENKETVMKEKDDNEFQDERESGDDIEVTEARTRLTKEDSQQAAGAESTVVVKFEIRDDSGDSADQTPAATMWTILLPLLMDFEELLKGYAGVLVERWTGCPLCGDTSFLGEWLAPKETQSMSTRTCDTCHQHVDTAFLVQPREKKRDSVTSQRHEPSNTTSARHEPTNTTSARHEPTNTTSARHESTNTTSARHESTNTTSARHEPSNTTSARHESTNSTSARHEPTNNVVIRNLVKRSLSRRRGATVTSDLDDIQTLAPRTPRRAPVIHLDVLGDDSLHRLLDPRDSVDSFLSFQ</sequence>
<keyword evidence="3" id="KW-0547">Nucleotide-binding</keyword>
<evidence type="ECO:0000256" key="4">
    <source>
        <dbReference type="SAM" id="MobiDB-lite"/>
    </source>
</evidence>